<reference evidence="2" key="1">
    <citation type="journal article" date="2019" name="Int. J. Syst. Evol. Microbiol.">
        <title>The Global Catalogue of Microorganisms (GCM) 10K type strain sequencing project: providing services to taxonomists for standard genome sequencing and annotation.</title>
        <authorList>
            <consortium name="The Broad Institute Genomics Platform"/>
            <consortium name="The Broad Institute Genome Sequencing Center for Infectious Disease"/>
            <person name="Wu L."/>
            <person name="Ma J."/>
        </authorList>
    </citation>
    <scope>NUCLEOTIDE SEQUENCE [LARGE SCALE GENOMIC DNA]</scope>
    <source>
        <strain evidence="2">JCM 13595</strain>
    </source>
</reference>
<comment type="caution">
    <text evidence="1">The sequence shown here is derived from an EMBL/GenBank/DDBJ whole genome shotgun (WGS) entry which is preliminary data.</text>
</comment>
<proteinExistence type="predicted"/>
<dbReference type="RefSeq" id="WP_343959771.1">
    <property type="nucleotide sequence ID" value="NZ_BAAAMN010000060.1"/>
</dbReference>
<accession>A0ABP5GHJ1</accession>
<sequence length="42" mass="4798">MTKVAIHVVAHDKLTTSDRTEPRRLFDDEYQADCGEWGPDPP</sequence>
<dbReference type="EMBL" id="BAAAMN010000060">
    <property type="protein sequence ID" value="GAA2045208.1"/>
    <property type="molecule type" value="Genomic_DNA"/>
</dbReference>
<protein>
    <submittedName>
        <fullName evidence="1">Uncharacterized protein</fullName>
    </submittedName>
</protein>
<evidence type="ECO:0000313" key="2">
    <source>
        <dbReference type="Proteomes" id="UP001501461"/>
    </source>
</evidence>
<evidence type="ECO:0000313" key="1">
    <source>
        <dbReference type="EMBL" id="GAA2045208.1"/>
    </source>
</evidence>
<gene>
    <name evidence="1" type="ORF">GCM10009720_27610</name>
</gene>
<dbReference type="Proteomes" id="UP001501461">
    <property type="component" value="Unassembled WGS sequence"/>
</dbReference>
<keyword evidence="2" id="KW-1185">Reference proteome</keyword>
<organism evidence="1 2">
    <name type="scientific">Yaniella flava</name>
    <dbReference type="NCBI Taxonomy" id="287930"/>
    <lineage>
        <taxon>Bacteria</taxon>
        <taxon>Bacillati</taxon>
        <taxon>Actinomycetota</taxon>
        <taxon>Actinomycetes</taxon>
        <taxon>Micrococcales</taxon>
        <taxon>Micrococcaceae</taxon>
        <taxon>Yaniella</taxon>
    </lineage>
</organism>
<name>A0ABP5GHJ1_9MICC</name>